<feature type="transmembrane region" description="Helical" evidence="5">
    <location>
        <begin position="69"/>
        <end position="91"/>
    </location>
</feature>
<evidence type="ECO:0000256" key="1">
    <source>
        <dbReference type="ARBA" id="ARBA00004651"/>
    </source>
</evidence>
<keyword evidence="8" id="KW-1185">Reference proteome</keyword>
<dbReference type="InterPro" id="IPR039421">
    <property type="entry name" value="Type_1_exporter"/>
</dbReference>
<evidence type="ECO:0000256" key="4">
    <source>
        <dbReference type="ARBA" id="ARBA00023136"/>
    </source>
</evidence>
<name>A0A3Q9HQE6_9FIRM</name>
<evidence type="ECO:0000256" key="5">
    <source>
        <dbReference type="SAM" id="Phobius"/>
    </source>
</evidence>
<evidence type="ECO:0000256" key="3">
    <source>
        <dbReference type="ARBA" id="ARBA00022989"/>
    </source>
</evidence>
<dbReference type="Pfam" id="PF00664">
    <property type="entry name" value="ABC_membrane"/>
    <property type="match status" value="1"/>
</dbReference>
<feature type="transmembrane region" description="Helical" evidence="5">
    <location>
        <begin position="30"/>
        <end position="49"/>
    </location>
</feature>
<accession>A0A3Q9HQE6</accession>
<dbReference type="GO" id="GO:0140359">
    <property type="term" value="F:ABC-type transporter activity"/>
    <property type="evidence" value="ECO:0007669"/>
    <property type="project" value="InterPro"/>
</dbReference>
<feature type="domain" description="ABC transmembrane type-1" evidence="6">
    <location>
        <begin position="34"/>
        <end position="263"/>
    </location>
</feature>
<evidence type="ECO:0000313" key="7">
    <source>
        <dbReference type="EMBL" id="AZR73074.1"/>
    </source>
</evidence>
<keyword evidence="2 5" id="KW-0812">Transmembrane</keyword>
<dbReference type="PROSITE" id="PS50929">
    <property type="entry name" value="ABC_TM1F"/>
    <property type="match status" value="1"/>
</dbReference>
<dbReference type="Proteomes" id="UP000267250">
    <property type="component" value="Chromosome"/>
</dbReference>
<evidence type="ECO:0000313" key="8">
    <source>
        <dbReference type="Proteomes" id="UP000267250"/>
    </source>
</evidence>
<dbReference type="EMBL" id="CP016379">
    <property type="protein sequence ID" value="AZR73074.1"/>
    <property type="molecule type" value="Genomic_DNA"/>
</dbReference>
<dbReference type="KEGG" id="aft:BBF96_06555"/>
<proteinExistence type="predicted"/>
<protein>
    <recommendedName>
        <fullName evidence="6">ABC transmembrane type-1 domain-containing protein</fullName>
    </recommendedName>
</protein>
<reference evidence="7 8" key="1">
    <citation type="submission" date="2016-07" db="EMBL/GenBank/DDBJ databases">
        <title>Genome and transcriptome analysis of iron-reducing fermentative bacteria Anoxybacter fermentans.</title>
        <authorList>
            <person name="Zeng X."/>
            <person name="Shao Z."/>
        </authorList>
    </citation>
    <scope>NUCLEOTIDE SEQUENCE [LARGE SCALE GENOMIC DNA]</scope>
    <source>
        <strain evidence="7 8">DY22613</strain>
    </source>
</reference>
<dbReference type="SUPFAM" id="SSF90123">
    <property type="entry name" value="ABC transporter transmembrane region"/>
    <property type="match status" value="1"/>
</dbReference>
<dbReference type="GO" id="GO:0005524">
    <property type="term" value="F:ATP binding"/>
    <property type="evidence" value="ECO:0007669"/>
    <property type="project" value="InterPro"/>
</dbReference>
<sequence>MITDVKVVKRENIFNLILNLKEMITFMKEWKIFLALSVFEILRGFFMVQGQAWGIKWITNGCVQHDGDMLLWGIILLVGTVSLSTLFVYLIDYTSLKIIIKTKSDLRKKMIKSVINLRPIDLNLFDSGDLIYRLTNNVNDVSELYRAVYFFIGSFGKVSGSLVVGFILSWQLSITIILLGILKIWLDKTVIKKLQDIIKKIKAIESDLVKEVLEYIRGSFFFRIFGNEERIINQFRNVNEKFNEESIKEAKIDATTNVIMKLF</sequence>
<dbReference type="GO" id="GO:0005886">
    <property type="term" value="C:plasma membrane"/>
    <property type="evidence" value="ECO:0007669"/>
    <property type="project" value="UniProtKB-SubCell"/>
</dbReference>
<dbReference type="AlphaFoldDB" id="A0A3Q9HQE6"/>
<keyword evidence="4 5" id="KW-0472">Membrane</keyword>
<gene>
    <name evidence="7" type="ORF">BBF96_06555</name>
</gene>
<comment type="subcellular location">
    <subcellularLocation>
        <location evidence="1">Cell membrane</location>
        <topology evidence="1">Multi-pass membrane protein</topology>
    </subcellularLocation>
</comment>
<dbReference type="InterPro" id="IPR011527">
    <property type="entry name" value="ABC1_TM_dom"/>
</dbReference>
<dbReference type="PANTHER" id="PTHR24221:SF654">
    <property type="entry name" value="ATP-BINDING CASSETTE SUB-FAMILY B MEMBER 6"/>
    <property type="match status" value="1"/>
</dbReference>
<evidence type="ECO:0000259" key="6">
    <source>
        <dbReference type="PROSITE" id="PS50929"/>
    </source>
</evidence>
<keyword evidence="3 5" id="KW-1133">Transmembrane helix</keyword>
<dbReference type="PANTHER" id="PTHR24221">
    <property type="entry name" value="ATP-BINDING CASSETTE SUB-FAMILY B"/>
    <property type="match status" value="1"/>
</dbReference>
<dbReference type="InterPro" id="IPR036640">
    <property type="entry name" value="ABC1_TM_sf"/>
</dbReference>
<dbReference type="RefSeq" id="WP_127016405.1">
    <property type="nucleotide sequence ID" value="NZ_CP016379.1"/>
</dbReference>
<organism evidence="7 8">
    <name type="scientific">Anoxybacter fermentans</name>
    <dbReference type="NCBI Taxonomy" id="1323375"/>
    <lineage>
        <taxon>Bacteria</taxon>
        <taxon>Bacillati</taxon>
        <taxon>Bacillota</taxon>
        <taxon>Clostridia</taxon>
        <taxon>Halanaerobiales</taxon>
        <taxon>Anoxybacter</taxon>
    </lineage>
</organism>
<dbReference type="Gene3D" id="1.20.1560.10">
    <property type="entry name" value="ABC transporter type 1, transmembrane domain"/>
    <property type="match status" value="1"/>
</dbReference>
<evidence type="ECO:0000256" key="2">
    <source>
        <dbReference type="ARBA" id="ARBA00022692"/>
    </source>
</evidence>